<proteinExistence type="predicted"/>
<dbReference type="EMBL" id="UYJE01007213">
    <property type="protein sequence ID" value="VDI52752.1"/>
    <property type="molecule type" value="Genomic_DNA"/>
</dbReference>
<dbReference type="GO" id="GO:0005581">
    <property type="term" value="C:collagen trimer"/>
    <property type="evidence" value="ECO:0007669"/>
    <property type="project" value="UniProtKB-KW"/>
</dbReference>
<gene>
    <name evidence="5" type="ORF">MGAL_10B042206</name>
</gene>
<dbReference type="PANTHER" id="PTHR15427:SF33">
    <property type="entry name" value="COLLAGEN IV NC1 DOMAIN-CONTAINING PROTEIN"/>
    <property type="match status" value="1"/>
</dbReference>
<feature type="domain" description="C1q" evidence="4">
    <location>
        <begin position="155"/>
        <end position="294"/>
    </location>
</feature>
<evidence type="ECO:0000256" key="1">
    <source>
        <dbReference type="ARBA" id="ARBA00004613"/>
    </source>
</evidence>
<dbReference type="SMART" id="SM00110">
    <property type="entry name" value="C1Q"/>
    <property type="match status" value="3"/>
</dbReference>
<keyword evidence="2" id="KW-0964">Secreted</keyword>
<evidence type="ECO:0000256" key="2">
    <source>
        <dbReference type="ARBA" id="ARBA00022525"/>
    </source>
</evidence>
<sequence>MMLLVICLAVFIATVDSANDAVAFTKGLASHSHLTKGEIIPFDRNITIINAVFTSDGKFQVQTPGIYSFHFHALSRNDEEIWMDLYKNKEYIVSIYASTYNDWADGGNTVILELQKGDLIFVKAVDDYNNWIYGAADEVYTTFSGELVVPETTAASSDKVAFCVSLTHNMTLNGDRVIYDKIFTNVGNGYNANTGVFTVSVPGLYMIHYHALAELGETMWLDLYHNDKYINSAFGAAPSTYADHGNSAILDLHAGDKVSVNGKPGNTVIIYGDASDEQLYATFSAFLISPALHGAPASVGTNRQVPAFSVGLTRDVDSTQTGLATNNVIFDRVWTNQGGVFNMATGVFTAKIHGVYVFHYHALSDKNTEVLIDLYHKDQYIDSLYGHHTNGWAGGSNSATLELSVDDTVHLDMAVNTTTAMSGDPNDIYTTFSGYLLSPITN</sequence>
<dbReference type="Proteomes" id="UP000596742">
    <property type="component" value="Unassembled WGS sequence"/>
</dbReference>
<dbReference type="InterPro" id="IPR008983">
    <property type="entry name" value="Tumour_necrosis_fac-like_dom"/>
</dbReference>
<feature type="chain" id="PRO_5032329516" description="C1q domain-containing protein" evidence="3">
    <location>
        <begin position="18"/>
        <end position="442"/>
    </location>
</feature>
<dbReference type="PROSITE" id="PS50871">
    <property type="entry name" value="C1Q"/>
    <property type="match status" value="3"/>
</dbReference>
<reference evidence="5" key="1">
    <citation type="submission" date="2018-11" db="EMBL/GenBank/DDBJ databases">
        <authorList>
            <person name="Alioto T."/>
            <person name="Alioto T."/>
        </authorList>
    </citation>
    <scope>NUCLEOTIDE SEQUENCE</scope>
</reference>
<dbReference type="SUPFAM" id="SSF49842">
    <property type="entry name" value="TNF-like"/>
    <property type="match status" value="3"/>
</dbReference>
<evidence type="ECO:0000313" key="5">
    <source>
        <dbReference type="EMBL" id="VDI52752.1"/>
    </source>
</evidence>
<comment type="subcellular location">
    <subcellularLocation>
        <location evidence="1">Secreted</location>
    </subcellularLocation>
</comment>
<keyword evidence="6" id="KW-1185">Reference proteome</keyword>
<evidence type="ECO:0000259" key="4">
    <source>
        <dbReference type="PROSITE" id="PS50871"/>
    </source>
</evidence>
<keyword evidence="3" id="KW-0732">Signal</keyword>
<dbReference type="AlphaFoldDB" id="A0A8B6FPM6"/>
<dbReference type="OrthoDB" id="6154955at2759"/>
<accession>A0A8B6FPM6</accession>
<organism evidence="5 6">
    <name type="scientific">Mytilus galloprovincialis</name>
    <name type="common">Mediterranean mussel</name>
    <dbReference type="NCBI Taxonomy" id="29158"/>
    <lineage>
        <taxon>Eukaryota</taxon>
        <taxon>Metazoa</taxon>
        <taxon>Spiralia</taxon>
        <taxon>Lophotrochozoa</taxon>
        <taxon>Mollusca</taxon>
        <taxon>Bivalvia</taxon>
        <taxon>Autobranchia</taxon>
        <taxon>Pteriomorphia</taxon>
        <taxon>Mytilida</taxon>
        <taxon>Mytiloidea</taxon>
        <taxon>Mytilidae</taxon>
        <taxon>Mytilinae</taxon>
        <taxon>Mytilus</taxon>
    </lineage>
</organism>
<name>A0A8B6FPM6_MYTGA</name>
<feature type="signal peptide" evidence="3">
    <location>
        <begin position="1"/>
        <end position="17"/>
    </location>
</feature>
<dbReference type="InterPro" id="IPR001073">
    <property type="entry name" value="C1q_dom"/>
</dbReference>
<dbReference type="InterPro" id="IPR050392">
    <property type="entry name" value="Collagen/C1q_domain"/>
</dbReference>
<comment type="caution">
    <text evidence="5">The sequence shown here is derived from an EMBL/GenBank/DDBJ whole genome shotgun (WGS) entry which is preliminary data.</text>
</comment>
<dbReference type="PRINTS" id="PR00007">
    <property type="entry name" value="COMPLEMNTC1Q"/>
</dbReference>
<evidence type="ECO:0000313" key="6">
    <source>
        <dbReference type="Proteomes" id="UP000596742"/>
    </source>
</evidence>
<evidence type="ECO:0000256" key="3">
    <source>
        <dbReference type="SAM" id="SignalP"/>
    </source>
</evidence>
<protein>
    <recommendedName>
        <fullName evidence="4">C1q domain-containing protein</fullName>
    </recommendedName>
</protein>
<dbReference type="Pfam" id="PF00386">
    <property type="entry name" value="C1q"/>
    <property type="match status" value="3"/>
</dbReference>
<dbReference type="Gene3D" id="2.60.120.40">
    <property type="match status" value="3"/>
</dbReference>
<feature type="domain" description="C1q" evidence="4">
    <location>
        <begin position="301"/>
        <end position="442"/>
    </location>
</feature>
<dbReference type="PANTHER" id="PTHR15427">
    <property type="entry name" value="EMILIN ELASTIN MICROFIBRIL INTERFACE-LOCATED PROTEIN ELASTIN MICROFIBRIL INTERFACER"/>
    <property type="match status" value="1"/>
</dbReference>
<feature type="domain" description="C1q" evidence="4">
    <location>
        <begin position="17"/>
        <end position="154"/>
    </location>
</feature>